<keyword evidence="3 5" id="KW-0371">Homeobox</keyword>
<dbReference type="AlphaFoldDB" id="A0A8B8VK86"/>
<reference evidence="10" key="1">
    <citation type="submission" date="2025-08" db="UniProtKB">
        <authorList>
            <consortium name="RefSeq"/>
        </authorList>
    </citation>
    <scope>IDENTIFICATION</scope>
    <source>
        <tissue evidence="10">Epidermis and Blubber</tissue>
    </source>
</reference>
<feature type="domain" description="Homeobox" evidence="8">
    <location>
        <begin position="19"/>
        <end position="79"/>
    </location>
</feature>
<dbReference type="GeneID" id="118882861"/>
<dbReference type="PROSITE" id="PS00027">
    <property type="entry name" value="HOMEOBOX_1"/>
    <property type="match status" value="1"/>
</dbReference>
<evidence type="ECO:0000256" key="4">
    <source>
        <dbReference type="ARBA" id="ARBA00023242"/>
    </source>
</evidence>
<evidence type="ECO:0000256" key="2">
    <source>
        <dbReference type="ARBA" id="ARBA00023125"/>
    </source>
</evidence>
<feature type="DNA-binding region" description="Homeobox" evidence="5">
    <location>
        <begin position="21"/>
        <end position="80"/>
    </location>
</feature>
<sequence length="136" mass="14914">MEWVPSRPPPGLSQEAEGARAPRVRTASTAEQVSALERSSRHCRCLGPLEHQRLAREMQLPEVKIKTWFQNRRVKHKRHLQGSQLSAPFPTALRAPLALCPPTSALGCGLQLLCPWASLPGPPALAQPLGSFWGPC</sequence>
<dbReference type="GO" id="GO:0005634">
    <property type="term" value="C:nucleus"/>
    <property type="evidence" value="ECO:0007669"/>
    <property type="project" value="UniProtKB-SubCell"/>
</dbReference>
<evidence type="ECO:0000259" key="8">
    <source>
        <dbReference type="PROSITE" id="PS50071"/>
    </source>
</evidence>
<dbReference type="InterPro" id="IPR017970">
    <property type="entry name" value="Homeobox_CS"/>
</dbReference>
<accession>A0A8B8VK86</accession>
<feature type="region of interest" description="Disordered" evidence="7">
    <location>
        <begin position="1"/>
        <end position="32"/>
    </location>
</feature>
<evidence type="ECO:0000256" key="6">
    <source>
        <dbReference type="RuleBase" id="RU000682"/>
    </source>
</evidence>
<comment type="subcellular location">
    <subcellularLocation>
        <location evidence="1 5 6">Nucleus</location>
    </subcellularLocation>
</comment>
<dbReference type="SMART" id="SM00389">
    <property type="entry name" value="HOX"/>
    <property type="match status" value="1"/>
</dbReference>
<dbReference type="KEGG" id="bmus:118882861"/>
<evidence type="ECO:0000313" key="9">
    <source>
        <dbReference type="Proteomes" id="UP000694857"/>
    </source>
</evidence>
<dbReference type="Gene3D" id="1.10.10.60">
    <property type="entry name" value="Homeodomain-like"/>
    <property type="match status" value="1"/>
</dbReference>
<proteinExistence type="predicted"/>
<evidence type="ECO:0000256" key="1">
    <source>
        <dbReference type="ARBA" id="ARBA00004123"/>
    </source>
</evidence>
<evidence type="ECO:0000256" key="3">
    <source>
        <dbReference type="ARBA" id="ARBA00023155"/>
    </source>
</evidence>
<dbReference type="PROSITE" id="PS50071">
    <property type="entry name" value="HOMEOBOX_2"/>
    <property type="match status" value="1"/>
</dbReference>
<dbReference type="RefSeq" id="XP_036685115.1">
    <property type="nucleotide sequence ID" value="XM_036829220.1"/>
</dbReference>
<dbReference type="PANTHER" id="PTHR24333:SF5">
    <property type="entry name" value="VENT HOMEOBOX"/>
    <property type="match status" value="1"/>
</dbReference>
<keyword evidence="9" id="KW-1185">Reference proteome</keyword>
<evidence type="ECO:0000256" key="5">
    <source>
        <dbReference type="PROSITE-ProRule" id="PRU00108"/>
    </source>
</evidence>
<dbReference type="CTD" id="27287"/>
<dbReference type="InterPro" id="IPR001356">
    <property type="entry name" value="HD"/>
</dbReference>
<gene>
    <name evidence="10" type="primary">VENTX</name>
</gene>
<protein>
    <submittedName>
        <fullName evidence="10">LOW QUALITY PROTEIN: homeobox protein VENTX</fullName>
    </submittedName>
</protein>
<evidence type="ECO:0000313" key="10">
    <source>
        <dbReference type="RefSeq" id="XP_036685115.1"/>
    </source>
</evidence>
<dbReference type="Pfam" id="PF00046">
    <property type="entry name" value="Homeodomain"/>
    <property type="match status" value="1"/>
</dbReference>
<dbReference type="Proteomes" id="UP000694857">
    <property type="component" value="Chromosome 16"/>
</dbReference>
<dbReference type="GO" id="GO:0003677">
    <property type="term" value="F:DNA binding"/>
    <property type="evidence" value="ECO:0007669"/>
    <property type="project" value="UniProtKB-UniRule"/>
</dbReference>
<keyword evidence="2 5" id="KW-0238">DNA-binding</keyword>
<dbReference type="InterPro" id="IPR009057">
    <property type="entry name" value="Homeodomain-like_sf"/>
</dbReference>
<dbReference type="GO" id="GO:0000981">
    <property type="term" value="F:DNA-binding transcription factor activity, RNA polymerase II-specific"/>
    <property type="evidence" value="ECO:0007669"/>
    <property type="project" value="InterPro"/>
</dbReference>
<feature type="compositionally biased region" description="Pro residues" evidence="7">
    <location>
        <begin position="1"/>
        <end position="11"/>
    </location>
</feature>
<dbReference type="SUPFAM" id="SSF46689">
    <property type="entry name" value="Homeodomain-like"/>
    <property type="match status" value="1"/>
</dbReference>
<organism evidence="9 10">
    <name type="scientific">Balaenoptera musculus</name>
    <name type="common">Blue whale</name>
    <dbReference type="NCBI Taxonomy" id="9771"/>
    <lineage>
        <taxon>Eukaryota</taxon>
        <taxon>Metazoa</taxon>
        <taxon>Chordata</taxon>
        <taxon>Craniata</taxon>
        <taxon>Vertebrata</taxon>
        <taxon>Euteleostomi</taxon>
        <taxon>Mammalia</taxon>
        <taxon>Eutheria</taxon>
        <taxon>Laurasiatheria</taxon>
        <taxon>Artiodactyla</taxon>
        <taxon>Whippomorpha</taxon>
        <taxon>Cetacea</taxon>
        <taxon>Mysticeti</taxon>
        <taxon>Balaenopteridae</taxon>
        <taxon>Balaenoptera</taxon>
    </lineage>
</organism>
<name>A0A8B8VK86_BALMU</name>
<evidence type="ECO:0000256" key="7">
    <source>
        <dbReference type="SAM" id="MobiDB-lite"/>
    </source>
</evidence>
<keyword evidence="4 5" id="KW-0539">Nucleus</keyword>
<dbReference type="PANTHER" id="PTHR24333">
    <property type="entry name" value="HOMEO BOX HB9 LIKE A-RELATED"/>
    <property type="match status" value="1"/>
</dbReference>
<dbReference type="CDD" id="cd00086">
    <property type="entry name" value="homeodomain"/>
    <property type="match status" value="1"/>
</dbReference>
<dbReference type="InterPro" id="IPR050848">
    <property type="entry name" value="Homeobox_TF"/>
</dbReference>
<dbReference type="OrthoDB" id="6159439at2759"/>